<comment type="caution">
    <text evidence="12">The sequence shown here is derived from an EMBL/GenBank/DDBJ whole genome shotgun (WGS) entry which is preliminary data.</text>
</comment>
<name>A0ABD0Y386_9HEMI</name>
<dbReference type="InterPro" id="IPR001190">
    <property type="entry name" value="SRCR"/>
</dbReference>
<evidence type="ECO:0000256" key="9">
    <source>
        <dbReference type="PROSITE-ProRule" id="PRU00196"/>
    </source>
</evidence>
<feature type="domain" description="SRCR" evidence="11">
    <location>
        <begin position="29"/>
        <end position="132"/>
    </location>
</feature>
<evidence type="ECO:0000313" key="12">
    <source>
        <dbReference type="EMBL" id="KAL1117916.1"/>
    </source>
</evidence>
<feature type="disulfide bond" evidence="9">
    <location>
        <begin position="954"/>
        <end position="964"/>
    </location>
</feature>
<keyword evidence="2 10" id="KW-0812">Transmembrane</keyword>
<dbReference type="InterPro" id="IPR039448">
    <property type="entry name" value="Beta_helix"/>
</dbReference>
<keyword evidence="5 10" id="KW-1133">Transmembrane helix</keyword>
<dbReference type="PROSITE" id="PS50287">
    <property type="entry name" value="SRCR_2"/>
    <property type="match status" value="3"/>
</dbReference>
<comment type="caution">
    <text evidence="9">Lacks conserved residue(s) required for the propagation of feature annotation.</text>
</comment>
<dbReference type="InterPro" id="IPR006626">
    <property type="entry name" value="PbH1"/>
</dbReference>
<evidence type="ECO:0000259" key="11">
    <source>
        <dbReference type="PROSITE" id="PS50287"/>
    </source>
</evidence>
<dbReference type="SUPFAM" id="SSF56487">
    <property type="entry name" value="SRCR-like"/>
    <property type="match status" value="3"/>
</dbReference>
<protein>
    <recommendedName>
        <fullName evidence="11">SRCR domain-containing protein</fullName>
    </recommendedName>
</protein>
<dbReference type="PROSITE" id="PS00420">
    <property type="entry name" value="SRCR_1"/>
    <property type="match status" value="1"/>
</dbReference>
<dbReference type="InterPro" id="IPR011050">
    <property type="entry name" value="Pectin_lyase_fold/virulence"/>
</dbReference>
<feature type="transmembrane region" description="Helical" evidence="10">
    <location>
        <begin position="2467"/>
        <end position="2491"/>
    </location>
</feature>
<evidence type="ECO:0000256" key="8">
    <source>
        <dbReference type="ARBA" id="ARBA00023180"/>
    </source>
</evidence>
<dbReference type="InterPro" id="IPR016187">
    <property type="entry name" value="CTDL_fold"/>
</dbReference>
<keyword evidence="6 10" id="KW-0472">Membrane</keyword>
<dbReference type="InterPro" id="IPR053243">
    <property type="entry name" value="SJ_maturation_regulator"/>
</dbReference>
<dbReference type="SMART" id="SM00710">
    <property type="entry name" value="PbH1"/>
    <property type="match status" value="22"/>
</dbReference>
<evidence type="ECO:0000256" key="7">
    <source>
        <dbReference type="ARBA" id="ARBA00023157"/>
    </source>
</evidence>
<dbReference type="Gene3D" id="3.10.100.10">
    <property type="entry name" value="Mannose-Binding Protein A, subunit A"/>
    <property type="match status" value="1"/>
</dbReference>
<evidence type="ECO:0000256" key="5">
    <source>
        <dbReference type="ARBA" id="ARBA00022989"/>
    </source>
</evidence>
<feature type="disulfide bond" evidence="9">
    <location>
        <begin position="1766"/>
        <end position="1776"/>
    </location>
</feature>
<keyword evidence="7 9" id="KW-1015">Disulfide bond</keyword>
<dbReference type="PANTHER" id="PTHR47653">
    <property type="entry name" value="PROTEIN BARK BEETLE"/>
    <property type="match status" value="1"/>
</dbReference>
<dbReference type="Proteomes" id="UP001558652">
    <property type="component" value="Unassembled WGS sequence"/>
</dbReference>
<dbReference type="Pfam" id="PF00530">
    <property type="entry name" value="SRCR"/>
    <property type="match status" value="3"/>
</dbReference>
<dbReference type="Pfam" id="PF13229">
    <property type="entry name" value="Beta_helix"/>
    <property type="match status" value="2"/>
</dbReference>
<dbReference type="InterPro" id="IPR000859">
    <property type="entry name" value="CUB_dom"/>
</dbReference>
<dbReference type="GO" id="GO:0016020">
    <property type="term" value="C:membrane"/>
    <property type="evidence" value="ECO:0007669"/>
    <property type="project" value="UniProtKB-SubCell"/>
</dbReference>
<evidence type="ECO:0000313" key="13">
    <source>
        <dbReference type="Proteomes" id="UP001558652"/>
    </source>
</evidence>
<gene>
    <name evidence="12" type="ORF">AAG570_004229</name>
</gene>
<sequence length="2717" mass="305305">IFVLQGTPEQRILLTSAKEPPTTPSSPQLRLVDGPSVLSGRLQVFHNGKWRSVCSNSRRWSRADVDVACREMGWTGGSWSGWIDRESDKKPRLLLQPNCTGTEMRISQCETHPRQMGGPICDYHPDIMIECFPQHDSTSVTDHWRGLRFEYAKYERSLSLVNTFYIPHSVSKLLNVDIRFAGSGKGYNATSALEITGVPPQMSSVTITHSAYNGMNISQPRGPFSVHDSTISNNRGYGIFVNSSDGGVLLEKCTVSENRGDGVRYISHDHWPKNRKDILDLCSLPTTATQTFPIMIALQQSSIIASRKDCNKYFFTRPGYVLTVNFLPILTDRNGSCTVTVRDGISSNDRLLATIPLFNLTKPQSVTSTRNNVFIHFSADSKTETYALIRITSGFDKWTDINITDSTIAENNGTGIVVENLRSRVSVQHTSVSHNAHVGGIRVLSGAGEVNVSDSRIAFNIGDGINITYAGGSTNVSRSTLSSNTGRGLAVWFNETEHRDFVPNKRNTVVQYSEVFRNLETGVLVGNFCGDSIVNITGNWFNSSLDIGVEVKSCLRPHSSKLSLYVGHNRFVQNEKIGLKLRPAVNLAGVIEFNSFSNNSYGSILVKNDPVEEYDILPSDIVIRNNEFYNNRGVYVVNIGLSPYSEEQNLMFTWNFVKDNRIRQPFDDESETKRLIPRSRVAAPVIVSSPNAVVFRNIIQNHDSDYEIGVHFQDQSLMINCTFNWLGYSVEEKIFGRLFDRKDRYNLAKIQYRPYLLHSSNPGTTAIMTFTTYVHQFHSSPSMVVGGEVDGINSLRAGEYTVDRDINVRPGGKLTIEPGVTLRFPPGIGMMVAGKLEARGRGLNDILLTMVDEVEEEPSSTIEAMETETVPPTPAKPTPNVRLIGGATSYEGTLQVLVESQWGTVCNYGWTQRSAALVCSQLGLILNPNDWLLYRSDIPHPGTNDPILLSNVQCTEDDLVLTDCKSEKYPDFENACTHMQDVLMRCYPPHWAGVRLGVLAERSYLQYITIQKAGLLDYATNEFKPALQVDLSRHSLENVRLIENAHDGLGVIYSDIFANGLANTVKNCEFRDNHGSGISFKQVGLKITGSKIENNKVSGIRHNPVLSGTEQREMSGWFKKTSDISTQYDPYVPILVPHANTTVEIQEGETKYIVTQRIVQDSITNIYYIKSTPGFVLGIQLLNPIHNRSTETIEIHDGPDLNSEGERWNVRNDLTVFPATSGSYGIVMIYKSGTNALGMTVFAVSAMRAPKRSVANKVVRLFPTLTILNSRIKGNTRGIWASYYNRHLTELGDHYLRKSNESIQAIGCDISHNKMEAILVDAPYWLVTTSNLSEITIVVNHSLITDNGRGIRQFSRDLRNSTNLFHWNLNDNSIERNSYGGLELSLPYVWDYNENFTHTVRLINNTWRNNRMFTVSVGGHFSHLNISDCLFEENVCRNGLLSVQGMEKQIRISNNVIERNTGMFMVEFKADSQSEILGALFAEFVRNSVKRNRLPTKEALSSVILFDGLQKVRVRRNLISENEQLYSLVAGVRTAVLESNLDVSENWWGSSNASAIKEKIFDFDDWNDHALANFRPYLIEDSFLGSLSISWEQTLPGDPEPPLGGRMMVSRELYARDTPYQVDSDITVMPGATLTIHPGVVIEFAPKVGILVLGTLIAQGARGNEIVMRPTARKINQKFLPLVEQTVRLCTPSNCTGHEGFLERWNSTTQQWVPVCDERFSERNAQVTCRQMMRDTLDIFVAQDRRLDLQHSNTTRIWSWHEPLQCTGEESRLENCEVRLNGQVFGHVHKCNWDSDFVFVHCGPLVGHNNWGGIRFASSEFEQSEFESRVHDVVTHSTVSRSESVMEFVNITGAGLLHSQKSPAVLAIFRSPKIHKVDLTQSVDHGISLIGPTSNIHLLFNRIGNNLGVGVNIASITGEGGESGESSFSPLKDLLIPYRAFSLVDICDPAKEIFVQERIVLYYKYDNRPINCVKILYSTYRIKPFGFRLLQFNLYNSTDRIDLFDGSLYNRSRRHISTLTTNSRPGAEKLFVVSQSPSLSIRLIASAASEAYGFVAEVVTLPLSVLGFNRDVQHNVSYSVLSGNKGGAVRYVSAGEVNPRLTLEYNQFTDNCRKFYGNFTSCKAAVFMDLQNTQNLHFRNNLVRYNQGGMHIKTDSRGSATSLKGWVHNNLFADNWNLPALSVEGRQNSSYQEITIFNNYWTRNLAGFNNIIKLQQVVSNFTYNYLLENTGTHILEVSGFESVKLHQSTSHNGFYWNHATEKDAKSTIVAGTAGQHYVDNIFLNPDNDYELMTVNRSLIDVWQIPVAVNAKHNYWGYNETLAVMGRIKDRSDQGNLLEVDFRPFLMNNASILDKKCPPAWNLVGDTCYIFVGSPMNFHDAKAFCKSVNASMPFVMGQFSDIFKFIKKQQESFQFYYKAWVQHIDKINECTTFVYQRIETDDCERLSPFICEMDPKVIINAMVWRSDIVAIGLIGCVALALLLVGLLAMFWFSKSRHRHVERLERRNSIRQSLHSVRSIGSSHNDVYRKGIAATNAHSSPGLNKSGDYKKMAASLDSIEKSQFNSSNEEDAQSYDIYEAHNPSTTEALNPGFDLSYKNQGFRDNSTFASRDTSAWQSTEDYLHNSSTLPLTSSLAMTDSTADILKPDYQQEPEYQEFYERPKSSAILETNLDESLLPAPPPRAHSETFLETNFDNPFPVQDMSTFQPLSKSQPLETAM</sequence>
<dbReference type="Gene3D" id="3.10.250.10">
    <property type="entry name" value="SRCR-like domain"/>
    <property type="match status" value="3"/>
</dbReference>
<feature type="non-terminal residue" evidence="12">
    <location>
        <position position="1"/>
    </location>
</feature>
<dbReference type="InterPro" id="IPR036772">
    <property type="entry name" value="SRCR-like_dom_sf"/>
</dbReference>
<keyword evidence="8" id="KW-0325">Glycoprotein</keyword>
<feature type="disulfide bond" evidence="9">
    <location>
        <begin position="99"/>
        <end position="109"/>
    </location>
</feature>
<evidence type="ECO:0000256" key="6">
    <source>
        <dbReference type="ARBA" id="ARBA00023136"/>
    </source>
</evidence>
<dbReference type="SUPFAM" id="SSF51126">
    <property type="entry name" value="Pectin lyase-like"/>
    <property type="match status" value="4"/>
</dbReference>
<keyword evidence="4" id="KW-0677">Repeat</keyword>
<reference evidence="12 13" key="1">
    <citation type="submission" date="2024-07" db="EMBL/GenBank/DDBJ databases">
        <title>Chromosome-level genome assembly of the water stick insect Ranatra chinensis (Heteroptera: Nepidae).</title>
        <authorList>
            <person name="Liu X."/>
        </authorList>
    </citation>
    <scope>NUCLEOTIDE SEQUENCE [LARGE SCALE GENOMIC DNA]</scope>
    <source>
        <strain evidence="12">Cailab_2021Rc</strain>
        <tissue evidence="12">Muscle</tissue>
    </source>
</reference>
<evidence type="ECO:0000256" key="4">
    <source>
        <dbReference type="ARBA" id="ARBA00022737"/>
    </source>
</evidence>
<evidence type="ECO:0000256" key="3">
    <source>
        <dbReference type="ARBA" id="ARBA00022729"/>
    </source>
</evidence>
<evidence type="ECO:0000256" key="1">
    <source>
        <dbReference type="ARBA" id="ARBA00004167"/>
    </source>
</evidence>
<dbReference type="InterPro" id="IPR016186">
    <property type="entry name" value="C-type_lectin-like/link_sf"/>
</dbReference>
<comment type="subcellular location">
    <subcellularLocation>
        <location evidence="1">Membrane</location>
        <topology evidence="1">Single-pass membrane protein</topology>
    </subcellularLocation>
</comment>
<dbReference type="PANTHER" id="PTHR47653:SF1">
    <property type="entry name" value="DELETED IN MALIGNANT BRAIN TUMORS 1 PROTEIN"/>
    <property type="match status" value="1"/>
</dbReference>
<dbReference type="FunFam" id="3.10.250.10:FF:000016">
    <property type="entry name" value="Scavenger receptor cysteine-rich protein type 12"/>
    <property type="match status" value="1"/>
</dbReference>
<keyword evidence="13" id="KW-1185">Reference proteome</keyword>
<dbReference type="SMART" id="SM00202">
    <property type="entry name" value="SR"/>
    <property type="match status" value="2"/>
</dbReference>
<evidence type="ECO:0000256" key="10">
    <source>
        <dbReference type="SAM" id="Phobius"/>
    </source>
</evidence>
<evidence type="ECO:0000256" key="2">
    <source>
        <dbReference type="ARBA" id="ARBA00022692"/>
    </source>
</evidence>
<dbReference type="InterPro" id="IPR012334">
    <property type="entry name" value="Pectin_lyas_fold"/>
</dbReference>
<feature type="domain" description="SRCR" evidence="11">
    <location>
        <begin position="1687"/>
        <end position="1803"/>
    </location>
</feature>
<dbReference type="SUPFAM" id="SSF49854">
    <property type="entry name" value="Spermadhesin, CUB domain"/>
    <property type="match status" value="1"/>
</dbReference>
<keyword evidence="3" id="KW-0732">Signal</keyword>
<dbReference type="Gene3D" id="2.160.20.10">
    <property type="entry name" value="Single-stranded right-handed beta-helix, Pectin lyase-like"/>
    <property type="match status" value="3"/>
</dbReference>
<organism evidence="12 13">
    <name type="scientific">Ranatra chinensis</name>
    <dbReference type="NCBI Taxonomy" id="642074"/>
    <lineage>
        <taxon>Eukaryota</taxon>
        <taxon>Metazoa</taxon>
        <taxon>Ecdysozoa</taxon>
        <taxon>Arthropoda</taxon>
        <taxon>Hexapoda</taxon>
        <taxon>Insecta</taxon>
        <taxon>Pterygota</taxon>
        <taxon>Neoptera</taxon>
        <taxon>Paraneoptera</taxon>
        <taxon>Hemiptera</taxon>
        <taxon>Heteroptera</taxon>
        <taxon>Panheteroptera</taxon>
        <taxon>Nepomorpha</taxon>
        <taxon>Nepidae</taxon>
        <taxon>Ranatrinae</taxon>
        <taxon>Ranatra</taxon>
    </lineage>
</organism>
<dbReference type="CDD" id="cd00041">
    <property type="entry name" value="CUB"/>
    <property type="match status" value="1"/>
</dbReference>
<dbReference type="SUPFAM" id="SSF56436">
    <property type="entry name" value="C-type lectin-like"/>
    <property type="match status" value="1"/>
</dbReference>
<dbReference type="InterPro" id="IPR035914">
    <property type="entry name" value="Sperma_CUB_dom_sf"/>
</dbReference>
<proteinExistence type="predicted"/>
<dbReference type="EMBL" id="JBFDAA010000015">
    <property type="protein sequence ID" value="KAL1117916.1"/>
    <property type="molecule type" value="Genomic_DNA"/>
</dbReference>
<accession>A0ABD0Y386</accession>
<feature type="domain" description="SRCR" evidence="11">
    <location>
        <begin position="881"/>
        <end position="987"/>
    </location>
</feature>